<feature type="region of interest" description="Disordered" evidence="1">
    <location>
        <begin position="381"/>
        <end position="422"/>
    </location>
</feature>
<feature type="compositionally biased region" description="Basic and acidic residues" evidence="1">
    <location>
        <begin position="497"/>
        <end position="512"/>
    </location>
</feature>
<feature type="compositionally biased region" description="Polar residues" evidence="1">
    <location>
        <begin position="384"/>
        <end position="401"/>
    </location>
</feature>
<sequence>MTFEPTQPQDGVDPNMFTLIDPGAIPYPLTDTWSLNYAAETLRTGGENLFGGAEDMHATWGGLQAHYVAPESETLFAAMNPVVTRGEDIQSDLATVAGALEELADAAATARSSLNTLKIEAQSFWNKHHDKKVWWLDKDDETDEWAIQENIRLKDGVNTAWATFNEAENACATRISTLFGGPSYASPDQAGGDDVLVYGLPTDAGEREAPGFDETLMDPANDFTAWLGTEFHPSMASFSNSTGQAAWDNIVVDGLWGSAVGLAGLSGVWHPQGGWQLTPSGRWENVKSTVNDGWMDAMTFIGIHDDQGWVAEGAEGTRLDRWTTNIGVSWDEAVEGHTAWSVREEDLEYTGATSTINTALMTAGLPIKVATTVLTLGPGGDVLSPSSRNGSYSDGYDQNSAHGGRTPVGPSSPLPRHLEEGTAPIGERFGHDLTLLRESLLDPEQHRNTPAPQPDRPSPTPNRPVAGDGVDQPARTPITPERGDTPHSPNEGSLPHRPREEADAPRSQEERPGAPASTTGSDDGPRRGDSDGQRAVEPTEQRHANRDDDHSSGQGGDRPARGDGSSREESEAPELAQGSGEGGGEEPPRGRTGTGGGDGDGDSNADNRDGSDDPVYEKPEPTNPDNQKPDHSGPMSPDRRSELREEIQQVPGFRQLGFDDRDYASLYNSLENKRSTVGAQTADMILQGRLANVEGFSDMIASLKNRNDLPARNQEMRIATDLLDAGFSGERVSFPGKNPNTGEDLDVALRGDDGRIEYGYQAKVVENPEGIRSALRKIRKQFPAETEAVHRGGIIEANFEMSALMDRDLKNLINAAEDEGISFHINFQDGTLDFPPGTPMYPTS</sequence>
<feature type="compositionally biased region" description="Basic and acidic residues" evidence="1">
    <location>
        <begin position="523"/>
        <end position="551"/>
    </location>
</feature>
<feature type="compositionally biased region" description="Basic and acidic residues" evidence="1">
    <location>
        <begin position="605"/>
        <end position="620"/>
    </location>
</feature>
<dbReference type="Proteomes" id="UP001356095">
    <property type="component" value="Unassembled WGS sequence"/>
</dbReference>
<name>A0ABU7K611_9ACTN</name>
<feature type="compositionally biased region" description="Basic and acidic residues" evidence="1">
    <location>
        <begin position="558"/>
        <end position="570"/>
    </location>
</feature>
<proteinExistence type="predicted"/>
<feature type="compositionally biased region" description="Basic and acidic residues" evidence="1">
    <location>
        <begin position="627"/>
        <end position="643"/>
    </location>
</feature>
<evidence type="ECO:0000313" key="3">
    <source>
        <dbReference type="Proteomes" id="UP001356095"/>
    </source>
</evidence>
<feature type="region of interest" description="Disordered" evidence="1">
    <location>
        <begin position="444"/>
        <end position="643"/>
    </location>
</feature>
<dbReference type="RefSeq" id="WP_330091476.1">
    <property type="nucleotide sequence ID" value="NZ_JAUZMY010000008.1"/>
</dbReference>
<evidence type="ECO:0008006" key="4">
    <source>
        <dbReference type="Google" id="ProtNLM"/>
    </source>
</evidence>
<keyword evidence="3" id="KW-1185">Reference proteome</keyword>
<evidence type="ECO:0000313" key="2">
    <source>
        <dbReference type="EMBL" id="MEE2037682.1"/>
    </source>
</evidence>
<dbReference type="EMBL" id="JAUZMY010000008">
    <property type="protein sequence ID" value="MEE2037682.1"/>
    <property type="molecule type" value="Genomic_DNA"/>
</dbReference>
<gene>
    <name evidence="2" type="ORF">Q8791_10670</name>
</gene>
<reference evidence="2 3" key="1">
    <citation type="submission" date="2023-08" db="EMBL/GenBank/DDBJ databases">
        <authorList>
            <person name="Girao M."/>
            <person name="Carvalho M.F."/>
        </authorList>
    </citation>
    <scope>NUCLEOTIDE SEQUENCE [LARGE SCALE GENOMIC DNA]</scope>
    <source>
        <strain evidence="2 3">CT-R113</strain>
    </source>
</reference>
<accession>A0ABU7K611</accession>
<organism evidence="2 3">
    <name type="scientific">Nocardiopsis codii</name>
    <dbReference type="NCBI Taxonomy" id="3065942"/>
    <lineage>
        <taxon>Bacteria</taxon>
        <taxon>Bacillati</taxon>
        <taxon>Actinomycetota</taxon>
        <taxon>Actinomycetes</taxon>
        <taxon>Streptosporangiales</taxon>
        <taxon>Nocardiopsidaceae</taxon>
        <taxon>Nocardiopsis</taxon>
    </lineage>
</organism>
<evidence type="ECO:0000256" key="1">
    <source>
        <dbReference type="SAM" id="MobiDB-lite"/>
    </source>
</evidence>
<protein>
    <recommendedName>
        <fullName evidence="4">Tox-REase-7 domain-containing protein</fullName>
    </recommendedName>
</protein>
<comment type="caution">
    <text evidence="2">The sequence shown here is derived from an EMBL/GenBank/DDBJ whole genome shotgun (WGS) entry which is preliminary data.</text>
</comment>
<feature type="compositionally biased region" description="Pro residues" evidence="1">
    <location>
        <begin position="451"/>
        <end position="462"/>
    </location>
</feature>